<feature type="domain" description="RNA polymerase sigma-70 region 4" evidence="7">
    <location>
        <begin position="194"/>
        <end position="242"/>
    </location>
</feature>
<reference evidence="8 9" key="1">
    <citation type="submission" date="2017-07" db="EMBL/GenBank/DDBJ databases">
        <title>Tetzosporium hominis gen.nov. sp.nov.</title>
        <authorList>
            <person name="Tetz G."/>
            <person name="Tetz V."/>
        </authorList>
    </citation>
    <scope>NUCLEOTIDE SEQUENCE [LARGE SCALE GENOMIC DNA]</scope>
    <source>
        <strain evidence="8 9">VT-49</strain>
    </source>
</reference>
<dbReference type="Gene3D" id="1.10.1740.10">
    <property type="match status" value="1"/>
</dbReference>
<name>A0A264W474_9BACL</name>
<feature type="domain" description="RNA polymerase sigma-70 region 3" evidence="5">
    <location>
        <begin position="105"/>
        <end position="154"/>
    </location>
</feature>
<keyword evidence="4" id="KW-0804">Transcription</keyword>
<dbReference type="InterPro" id="IPR012845">
    <property type="entry name" value="RNA_pol_sigma_FliA_WhiG"/>
</dbReference>
<dbReference type="GO" id="GO:0016987">
    <property type="term" value="F:sigma factor activity"/>
    <property type="evidence" value="ECO:0007669"/>
    <property type="project" value="UniProtKB-KW"/>
</dbReference>
<dbReference type="Gene3D" id="1.20.140.160">
    <property type="match status" value="1"/>
</dbReference>
<dbReference type="PRINTS" id="PR00046">
    <property type="entry name" value="SIGMA70FCT"/>
</dbReference>
<dbReference type="InterPro" id="IPR014284">
    <property type="entry name" value="RNA_pol_sigma-70_dom"/>
</dbReference>
<evidence type="ECO:0000259" key="5">
    <source>
        <dbReference type="Pfam" id="PF04539"/>
    </source>
</evidence>
<dbReference type="InterPro" id="IPR000943">
    <property type="entry name" value="RNA_pol_sigma70"/>
</dbReference>
<evidence type="ECO:0000256" key="4">
    <source>
        <dbReference type="ARBA" id="ARBA00023163"/>
    </source>
</evidence>
<keyword evidence="3" id="KW-0238">DNA-binding</keyword>
<dbReference type="NCBIfam" id="TIGR02937">
    <property type="entry name" value="sigma70-ECF"/>
    <property type="match status" value="1"/>
</dbReference>
<dbReference type="PIRSF" id="PIRSF000770">
    <property type="entry name" value="RNA_pol_sigma-SigE/K"/>
    <property type="match status" value="1"/>
</dbReference>
<dbReference type="NCBIfam" id="TIGR02479">
    <property type="entry name" value="FliA_WhiG"/>
    <property type="match status" value="1"/>
</dbReference>
<sequence>MAVQEETIQLIDWQKSQDPELGNLLVERYMPLVDYVTHRISLQVPPTVDRDEIRSLALLGLLDALKKYETSFSTKFETYATWRIKGAVLDGLRKLDWLPRGLRDQVKKIDRATIKLQQVHQREVTDEEVADYLEMHVAEVKRVVRHSSLAVVSSIHQEAFQEAEIDVEVAINQPINPEKKLVRSALFSQIEESIHRLPEKEKLVVALAYQEEMRFTEIAEILGVSVSRVSQLHSKAMARLRQSVYDVLEY</sequence>
<dbReference type="InterPro" id="IPR013324">
    <property type="entry name" value="RNA_pol_sigma_r3/r4-like"/>
</dbReference>
<dbReference type="InterPro" id="IPR013325">
    <property type="entry name" value="RNA_pol_sigma_r2"/>
</dbReference>
<keyword evidence="2" id="KW-0731">Sigma factor</keyword>
<dbReference type="GO" id="GO:0003899">
    <property type="term" value="F:DNA-directed RNA polymerase activity"/>
    <property type="evidence" value="ECO:0007669"/>
    <property type="project" value="InterPro"/>
</dbReference>
<dbReference type="InterPro" id="IPR007630">
    <property type="entry name" value="RNA_pol_sigma70_r4"/>
</dbReference>
<evidence type="ECO:0000256" key="3">
    <source>
        <dbReference type="ARBA" id="ARBA00023125"/>
    </source>
</evidence>
<evidence type="ECO:0000259" key="7">
    <source>
        <dbReference type="Pfam" id="PF04545"/>
    </source>
</evidence>
<keyword evidence="9" id="KW-1185">Reference proteome</keyword>
<evidence type="ECO:0000313" key="9">
    <source>
        <dbReference type="Proteomes" id="UP000217065"/>
    </source>
</evidence>
<gene>
    <name evidence="8" type="ORF">CF394_06375</name>
</gene>
<dbReference type="OrthoDB" id="9799825at2"/>
<dbReference type="GO" id="GO:0003677">
    <property type="term" value="F:DNA binding"/>
    <property type="evidence" value="ECO:0007669"/>
    <property type="project" value="UniProtKB-KW"/>
</dbReference>
<dbReference type="InterPro" id="IPR007627">
    <property type="entry name" value="RNA_pol_sigma70_r2"/>
</dbReference>
<dbReference type="Pfam" id="PF04539">
    <property type="entry name" value="Sigma70_r3"/>
    <property type="match status" value="1"/>
</dbReference>
<dbReference type="PANTHER" id="PTHR30385">
    <property type="entry name" value="SIGMA FACTOR F FLAGELLAR"/>
    <property type="match status" value="1"/>
</dbReference>
<evidence type="ECO:0000259" key="6">
    <source>
        <dbReference type="Pfam" id="PF04542"/>
    </source>
</evidence>
<dbReference type="GO" id="GO:0006352">
    <property type="term" value="P:DNA-templated transcription initiation"/>
    <property type="evidence" value="ECO:0007669"/>
    <property type="project" value="InterPro"/>
</dbReference>
<accession>A0A264W474</accession>
<keyword evidence="1" id="KW-0805">Transcription regulation</keyword>
<dbReference type="PANTHER" id="PTHR30385:SF7">
    <property type="entry name" value="RNA POLYMERASE SIGMA FACTOR FLIA"/>
    <property type="match status" value="1"/>
</dbReference>
<evidence type="ECO:0000256" key="1">
    <source>
        <dbReference type="ARBA" id="ARBA00023015"/>
    </source>
</evidence>
<evidence type="ECO:0000256" key="2">
    <source>
        <dbReference type="ARBA" id="ARBA00023082"/>
    </source>
</evidence>
<dbReference type="EMBL" id="NOKQ01000196">
    <property type="protein sequence ID" value="OZS78379.1"/>
    <property type="molecule type" value="Genomic_DNA"/>
</dbReference>
<dbReference type="SUPFAM" id="SSF88659">
    <property type="entry name" value="Sigma3 and sigma4 domains of RNA polymerase sigma factors"/>
    <property type="match status" value="2"/>
</dbReference>
<dbReference type="RefSeq" id="WP_094942399.1">
    <property type="nucleotide sequence ID" value="NZ_NOKQ01000196.1"/>
</dbReference>
<dbReference type="Pfam" id="PF04542">
    <property type="entry name" value="Sigma70_r2"/>
    <property type="match status" value="1"/>
</dbReference>
<comment type="caution">
    <text evidence="8">The sequence shown here is derived from an EMBL/GenBank/DDBJ whole genome shotgun (WGS) entry which is preliminary data.</text>
</comment>
<protein>
    <recommendedName>
        <fullName evidence="10">FliA/WhiG family RNA polymerase sigma factor</fullName>
    </recommendedName>
</protein>
<evidence type="ECO:0008006" key="10">
    <source>
        <dbReference type="Google" id="ProtNLM"/>
    </source>
</evidence>
<dbReference type="SUPFAM" id="SSF88946">
    <property type="entry name" value="Sigma2 domain of RNA polymerase sigma factors"/>
    <property type="match status" value="1"/>
</dbReference>
<dbReference type="CDD" id="cd06171">
    <property type="entry name" value="Sigma70_r4"/>
    <property type="match status" value="1"/>
</dbReference>
<dbReference type="Proteomes" id="UP000217065">
    <property type="component" value="Unassembled WGS sequence"/>
</dbReference>
<dbReference type="AlphaFoldDB" id="A0A264W474"/>
<organism evidence="8 9">
    <name type="scientific">Tetzosporium hominis</name>
    <dbReference type="NCBI Taxonomy" id="2020506"/>
    <lineage>
        <taxon>Bacteria</taxon>
        <taxon>Bacillati</taxon>
        <taxon>Bacillota</taxon>
        <taxon>Bacilli</taxon>
        <taxon>Bacillales</taxon>
        <taxon>Caryophanaceae</taxon>
        <taxon>Tetzosporium</taxon>
    </lineage>
</organism>
<evidence type="ECO:0000313" key="8">
    <source>
        <dbReference type="EMBL" id="OZS78379.1"/>
    </source>
</evidence>
<feature type="domain" description="RNA polymerase sigma-70 region 2" evidence="6">
    <location>
        <begin position="25"/>
        <end position="97"/>
    </location>
</feature>
<dbReference type="Pfam" id="PF04545">
    <property type="entry name" value="Sigma70_r4"/>
    <property type="match status" value="1"/>
</dbReference>
<dbReference type="InterPro" id="IPR007624">
    <property type="entry name" value="RNA_pol_sigma70_r3"/>
</dbReference>
<proteinExistence type="predicted"/>